<dbReference type="InterPro" id="IPR013761">
    <property type="entry name" value="SAM/pointed_sf"/>
</dbReference>
<dbReference type="InterPro" id="IPR058055">
    <property type="entry name" value="PA-PLA1"/>
</dbReference>
<dbReference type="KEGG" id="hai:109393579"/>
<sequence>MSALRRSGYGPSDGPSYGRYYGPGGGDMPVHPPPPLYPPRSEPPQPPISWRVRGGGPAETTWPGEGGGGDGYYPSGGPWTEPGRAGGSHQEQPPYPSYNSNYWNSSARPRAPYPSTYPVRPEMQGQSLNSYTNGAYGSPYPTGPGANTASYSGAYYTPGYTQTSYPTEVPSTYRSPGNSPTPVSRWIYPQPDCQTEAPPLRGQVSGYPASQNPGATLPHYPYGNGNRSVPQPGPSVRPQEDSWASPGAYGMGTRYTWPSPVPSAPPGNLYMSENTSPWPSSGSPQPPPSPPSQQSKVGDLLNIVLWMFRPRAGSEQRAGRPSDPQARRCGSLPARRSHISRDSLHISRHFLAVPFRPFSLHPTLSCRGPRHLTFALGTLARCSPAGSAVEPSVGASLAEPHAPPRPAPPRLGVKAAAGCRAPLSGGRRAWKTAGLPESEMSSVESHQEQATQSDPSPSPNSCSSFELLDMDAGSLYEPVSPHWFYCKIIDSKEIWIPFNSEDSQQLEKAYGSGKDCNGRVVPTDGGRYDVHLGERMRYAVYWDELASEVRRCTWFYKGDKDNKYVPYSESFSQVLEETYMLAVTLDEWKKKLESPNREIIILHNPKLMVHYQPVAGSDEWGSTPTEQGRPRTVKRGVENISVDIHCGEPLQIDHLVFVVHGIGPACDLRFRSIVQCVNDFRSVSLSLLQTHFKKAQENQQIGRVEFLPVNWHSPLHSTGVDVDLQRITLPSINRLRHFTNDTILDVFFYNSPTYCQTIVDTVASEMNRIYTLFLQRNPDFKGGVSIAGHSLGSLILFDILTNQKDSLGDIDSEKDSPNIVMDQGDTPTLEEELKKLQLSEFFSIFEKEKVDKEALALCTDKDLQEMGIPLGPRKKILNYFRTRKHSMGISRPSLQSSSGVNMCNIPKESEFCGSTDGAGNDDYLDVGIGQVSVKYPRLIYKPEIFFAFGSPIGMFLTVRGLKRIDPSYKFPTCKGFFNIYHPFDPVAYRIEPMVVPGVEFEPMLIPHHKGRKRMHLELREGWTRVSMDLKNNLLGSLRMAWKSFTRAQYPALQASETAEEAEAEPEPSSEKPSEVNTEETSVVVKEEVPPINVGMLNGGQRIDYVLQEKPIESFNEYLFALQSHLCYWESEDTVLLVLKEIYQTQGIFLDQPLQ</sequence>
<protein>
    <submittedName>
        <fullName evidence="6">Phospholipase DDHD2</fullName>
    </submittedName>
</protein>
<dbReference type="PROSITE" id="PS50918">
    <property type="entry name" value="WWE"/>
    <property type="match status" value="1"/>
</dbReference>
<evidence type="ECO:0000256" key="1">
    <source>
        <dbReference type="ARBA" id="ARBA00038464"/>
    </source>
</evidence>
<dbReference type="AlphaFoldDB" id="A0A8B7T1V4"/>
<dbReference type="GO" id="GO:0046872">
    <property type="term" value="F:metal ion binding"/>
    <property type="evidence" value="ECO:0007669"/>
    <property type="project" value="InterPro"/>
</dbReference>
<gene>
    <name evidence="6" type="primary">DDHD2</name>
</gene>
<feature type="compositionally biased region" description="Low complexity" evidence="2">
    <location>
        <begin position="453"/>
        <end position="463"/>
    </location>
</feature>
<evidence type="ECO:0000313" key="6">
    <source>
        <dbReference type="RefSeq" id="XP_019518505.1"/>
    </source>
</evidence>
<evidence type="ECO:0000256" key="2">
    <source>
        <dbReference type="SAM" id="MobiDB-lite"/>
    </source>
</evidence>
<dbReference type="InterPro" id="IPR001660">
    <property type="entry name" value="SAM"/>
</dbReference>
<feature type="compositionally biased region" description="Low complexity" evidence="2">
    <location>
        <begin position="1"/>
        <end position="20"/>
    </location>
</feature>
<accession>A0A8B7T1V4</accession>
<feature type="region of interest" description="Disordered" evidence="2">
    <location>
        <begin position="435"/>
        <end position="463"/>
    </location>
</feature>
<dbReference type="GO" id="GO:0004620">
    <property type="term" value="F:phospholipase activity"/>
    <property type="evidence" value="ECO:0007669"/>
    <property type="project" value="TreeGrafter"/>
</dbReference>
<keyword evidence="5" id="KW-1185">Reference proteome</keyword>
<dbReference type="Gene3D" id="1.10.150.50">
    <property type="entry name" value="Transcription Factor, Ets-1"/>
    <property type="match status" value="1"/>
</dbReference>
<dbReference type="Pfam" id="PF02862">
    <property type="entry name" value="DDHD"/>
    <property type="match status" value="1"/>
</dbReference>
<dbReference type="SMART" id="SM01127">
    <property type="entry name" value="DDHD"/>
    <property type="match status" value="1"/>
</dbReference>
<feature type="domain" description="DDHD" evidence="4">
    <location>
        <begin position="938"/>
        <end position="1143"/>
    </location>
</feature>
<dbReference type="PROSITE" id="PS51043">
    <property type="entry name" value="DDHD"/>
    <property type="match status" value="1"/>
</dbReference>
<dbReference type="GO" id="GO:0030134">
    <property type="term" value="C:COPII-coated ER to Golgi transport vesicle"/>
    <property type="evidence" value="ECO:0007669"/>
    <property type="project" value="TreeGrafter"/>
</dbReference>
<feature type="region of interest" description="Disordered" evidence="2">
    <location>
        <begin position="313"/>
        <end position="335"/>
    </location>
</feature>
<dbReference type="Pfam" id="PF02825">
    <property type="entry name" value="WWE"/>
    <property type="match status" value="1"/>
</dbReference>
<dbReference type="Pfam" id="PF23464">
    <property type="entry name" value="WWE_3"/>
    <property type="match status" value="1"/>
</dbReference>
<dbReference type="Pfam" id="PF00536">
    <property type="entry name" value="SAM_1"/>
    <property type="match status" value="1"/>
</dbReference>
<organism evidence="5 6">
    <name type="scientific">Hipposideros armiger</name>
    <name type="common">Great Himalayan leaf-nosed bat</name>
    <dbReference type="NCBI Taxonomy" id="186990"/>
    <lineage>
        <taxon>Eukaryota</taxon>
        <taxon>Metazoa</taxon>
        <taxon>Chordata</taxon>
        <taxon>Craniata</taxon>
        <taxon>Vertebrata</taxon>
        <taxon>Euteleostomi</taxon>
        <taxon>Mammalia</taxon>
        <taxon>Eutheria</taxon>
        <taxon>Laurasiatheria</taxon>
        <taxon>Chiroptera</taxon>
        <taxon>Yinpterochiroptera</taxon>
        <taxon>Rhinolophoidea</taxon>
        <taxon>Hipposideridae</taxon>
        <taxon>Hipposideros</taxon>
    </lineage>
</organism>
<feature type="region of interest" description="Disordered" evidence="2">
    <location>
        <begin position="1"/>
        <end position="101"/>
    </location>
</feature>
<dbReference type="InterPro" id="IPR057825">
    <property type="entry name" value="WWE_SEC23-DDH2"/>
</dbReference>
<feature type="compositionally biased region" description="Polar residues" evidence="2">
    <location>
        <begin position="439"/>
        <end position="452"/>
    </location>
</feature>
<dbReference type="RefSeq" id="XP_019518505.1">
    <property type="nucleotide sequence ID" value="XM_019662960.1"/>
</dbReference>
<dbReference type="SUPFAM" id="SSF47769">
    <property type="entry name" value="SAM/Pointed domain"/>
    <property type="match status" value="1"/>
</dbReference>
<reference evidence="6" key="1">
    <citation type="submission" date="2025-08" db="UniProtKB">
        <authorList>
            <consortium name="RefSeq"/>
        </authorList>
    </citation>
    <scope>IDENTIFICATION</scope>
    <source>
        <tissue evidence="6">Muscle</tissue>
    </source>
</reference>
<dbReference type="GO" id="GO:0004806">
    <property type="term" value="F:triacylglycerol lipase activity"/>
    <property type="evidence" value="ECO:0007669"/>
    <property type="project" value="TreeGrafter"/>
</dbReference>
<dbReference type="InterPro" id="IPR004170">
    <property type="entry name" value="WWE_dom"/>
</dbReference>
<evidence type="ECO:0000259" key="4">
    <source>
        <dbReference type="PROSITE" id="PS51043"/>
    </source>
</evidence>
<feature type="region of interest" description="Disordered" evidence="2">
    <location>
        <begin position="390"/>
        <end position="412"/>
    </location>
</feature>
<dbReference type="SMART" id="SM00454">
    <property type="entry name" value="SAM"/>
    <property type="match status" value="1"/>
</dbReference>
<feature type="region of interest" description="Disordered" evidence="2">
    <location>
        <begin position="1054"/>
        <end position="1081"/>
    </location>
</feature>
<dbReference type="CDD" id="cd09585">
    <property type="entry name" value="SAM_DDHD2"/>
    <property type="match status" value="1"/>
</dbReference>
<dbReference type="Proteomes" id="UP000694851">
    <property type="component" value="Unplaced"/>
</dbReference>
<feature type="compositionally biased region" description="Acidic residues" evidence="2">
    <location>
        <begin position="1057"/>
        <end position="1067"/>
    </location>
</feature>
<name>A0A8B7T1V4_HIPAR</name>
<dbReference type="OrthoDB" id="69269at2759"/>
<dbReference type="InterPro" id="IPR004177">
    <property type="entry name" value="DDHD_dom"/>
</dbReference>
<feature type="compositionally biased region" description="Pro residues" evidence="2">
    <location>
        <begin position="30"/>
        <end position="47"/>
    </location>
</feature>
<dbReference type="CTD" id="23259"/>
<evidence type="ECO:0000313" key="5">
    <source>
        <dbReference type="Proteomes" id="UP000694851"/>
    </source>
</evidence>
<dbReference type="GeneID" id="109393579"/>
<feature type="region of interest" description="Disordered" evidence="2">
    <location>
        <begin position="266"/>
        <end position="296"/>
    </location>
</feature>
<feature type="domain" description="WWE" evidence="3">
    <location>
        <begin position="469"/>
        <end position="551"/>
    </location>
</feature>
<dbReference type="PANTHER" id="PTHR23509">
    <property type="entry name" value="PA-PL1 PHOSPHOLIPASE FAMILY"/>
    <property type="match status" value="1"/>
</dbReference>
<evidence type="ECO:0000259" key="3">
    <source>
        <dbReference type="PROSITE" id="PS50918"/>
    </source>
</evidence>
<feature type="region of interest" description="Disordered" evidence="2">
    <location>
        <begin position="210"/>
        <end position="247"/>
    </location>
</feature>
<dbReference type="FunFam" id="1.10.150.50:FF:000034">
    <property type="entry name" value="ankyrin repeat and SAM domain-containing protein 4B"/>
    <property type="match status" value="1"/>
</dbReference>
<dbReference type="PANTHER" id="PTHR23509:SF7">
    <property type="entry name" value="PHOSPHOLIPASE DDHD2"/>
    <property type="match status" value="1"/>
</dbReference>
<proteinExistence type="inferred from homology"/>
<comment type="similarity">
    <text evidence="1">Belongs to the PA-PLA1 family.</text>
</comment>